<proteinExistence type="predicted"/>
<evidence type="ECO:0000313" key="2">
    <source>
        <dbReference type="Proteomes" id="UP000024942"/>
    </source>
</evidence>
<dbReference type="EMBL" id="ARYL01000001">
    <property type="protein sequence ID" value="KDA04388.1"/>
    <property type="molecule type" value="Genomic_DNA"/>
</dbReference>
<reference evidence="1 2" key="1">
    <citation type="journal article" date="2014" name="Antonie Van Leeuwenhoek">
        <title>Hyphomonas beringensis sp. nov. and Hyphomonas chukchiensis sp. nov., isolated from surface seawater of the Bering Sea and Chukchi Sea.</title>
        <authorList>
            <person name="Li C."/>
            <person name="Lai Q."/>
            <person name="Li G."/>
            <person name="Dong C."/>
            <person name="Wang J."/>
            <person name="Liao Y."/>
            <person name="Shao Z."/>
        </authorList>
    </citation>
    <scope>NUCLEOTIDE SEQUENCE [LARGE SCALE GENOMIC DNA]</scope>
    <source>
        <strain evidence="1 2">SCH89</strain>
    </source>
</reference>
<dbReference type="RefSeq" id="WP_035534808.1">
    <property type="nucleotide sequence ID" value="NZ_ARYL01000001.1"/>
</dbReference>
<dbReference type="OrthoDB" id="7619825at2"/>
<gene>
    <name evidence="1" type="ORF">HOC_00845</name>
</gene>
<keyword evidence="2" id="KW-1185">Reference proteome</keyword>
<organism evidence="1 2">
    <name type="scientific">Hyphomonas oceanitis SCH89</name>
    <dbReference type="NCBI Taxonomy" id="1280953"/>
    <lineage>
        <taxon>Bacteria</taxon>
        <taxon>Pseudomonadati</taxon>
        <taxon>Pseudomonadota</taxon>
        <taxon>Alphaproteobacteria</taxon>
        <taxon>Hyphomonadales</taxon>
        <taxon>Hyphomonadaceae</taxon>
        <taxon>Hyphomonas</taxon>
    </lineage>
</organism>
<dbReference type="Proteomes" id="UP000024942">
    <property type="component" value="Unassembled WGS sequence"/>
</dbReference>
<sequence>MMDLWLAPWRASLSLTASTLEMMLTAQKSFASAQAVPDFQPMDEIKMREAFHTAADANLRRWGDTADAINNLPEWYRDLSRVPGGVMTDWFDKARRVTQA</sequence>
<evidence type="ECO:0000313" key="1">
    <source>
        <dbReference type="EMBL" id="KDA04388.1"/>
    </source>
</evidence>
<dbReference type="AlphaFoldDB" id="A0A059GD59"/>
<protein>
    <submittedName>
        <fullName evidence="1">Uncharacterized protein</fullName>
    </submittedName>
</protein>
<accession>A0A059GD59</accession>
<comment type="caution">
    <text evidence="1">The sequence shown here is derived from an EMBL/GenBank/DDBJ whole genome shotgun (WGS) entry which is preliminary data.</text>
</comment>
<dbReference type="PATRIC" id="fig|1280953.3.peg.166"/>
<name>A0A059GD59_9PROT</name>